<dbReference type="GO" id="GO:0008380">
    <property type="term" value="P:RNA splicing"/>
    <property type="evidence" value="ECO:0007669"/>
    <property type="project" value="UniProtKB-KW"/>
</dbReference>
<evidence type="ECO:0000313" key="8">
    <source>
        <dbReference type="EMBL" id="OAD69356.1"/>
    </source>
</evidence>
<dbReference type="GeneID" id="28997741"/>
<dbReference type="CDD" id="cd22852">
    <property type="entry name" value="SMN_C"/>
    <property type="match status" value="1"/>
</dbReference>
<dbReference type="Proteomes" id="UP000077315">
    <property type="component" value="Unassembled WGS sequence"/>
</dbReference>
<keyword evidence="9" id="KW-1185">Reference proteome</keyword>
<dbReference type="AlphaFoldDB" id="A0A167L161"/>
<dbReference type="InterPro" id="IPR047313">
    <property type="entry name" value="SMN_C"/>
</dbReference>
<evidence type="ECO:0000259" key="7">
    <source>
        <dbReference type="Pfam" id="PF20636"/>
    </source>
</evidence>
<evidence type="ECO:0000256" key="3">
    <source>
        <dbReference type="ARBA" id="ARBA00022664"/>
    </source>
</evidence>
<evidence type="ECO:0000256" key="1">
    <source>
        <dbReference type="ARBA" id="ARBA00004123"/>
    </source>
</evidence>
<feature type="region of interest" description="Disordered" evidence="6">
    <location>
        <begin position="59"/>
        <end position="124"/>
    </location>
</feature>
<evidence type="ECO:0000313" key="9">
    <source>
        <dbReference type="Proteomes" id="UP000077315"/>
    </source>
</evidence>
<proteinExistence type="inferred from homology"/>
<dbReference type="RefSeq" id="XP_018287396.1">
    <property type="nucleotide sequence ID" value="XM_018436835.1"/>
</dbReference>
<dbReference type="VEuPathDB" id="FungiDB:PHYBLDRAFT_172607"/>
<dbReference type="GO" id="GO:0005634">
    <property type="term" value="C:nucleus"/>
    <property type="evidence" value="ECO:0007669"/>
    <property type="project" value="UniProtKB-SubCell"/>
</dbReference>
<dbReference type="InParanoid" id="A0A167L161"/>
<feature type="compositionally biased region" description="Basic residues" evidence="6">
    <location>
        <begin position="74"/>
        <end position="93"/>
    </location>
</feature>
<evidence type="ECO:0000256" key="2">
    <source>
        <dbReference type="ARBA" id="ARBA00005371"/>
    </source>
</evidence>
<protein>
    <recommendedName>
        <fullName evidence="7">Survival Motor Neuron Gemin2-binding domain-containing protein</fullName>
    </recommendedName>
</protein>
<dbReference type="PANTHER" id="PTHR39267:SF1">
    <property type="entry name" value="SURVIVAL MOTOR NEURON PROTEIN"/>
    <property type="match status" value="1"/>
</dbReference>
<evidence type="ECO:0000256" key="5">
    <source>
        <dbReference type="ARBA" id="ARBA00023242"/>
    </source>
</evidence>
<dbReference type="Pfam" id="PF20635">
    <property type="entry name" value="SMN_YG-box"/>
    <property type="match status" value="1"/>
</dbReference>
<dbReference type="InterPro" id="IPR049481">
    <property type="entry name" value="SMN_G2-BD"/>
</dbReference>
<reference evidence="9" key="1">
    <citation type="submission" date="2015-06" db="EMBL/GenBank/DDBJ databases">
        <title>Expansion of signal transduction pathways in fungi by whole-genome duplication.</title>
        <authorList>
            <consortium name="DOE Joint Genome Institute"/>
            <person name="Corrochano L.M."/>
            <person name="Kuo A."/>
            <person name="Marcet-Houben M."/>
            <person name="Polaino S."/>
            <person name="Salamov A."/>
            <person name="Villalobos J.M."/>
            <person name="Alvarez M.I."/>
            <person name="Avalos J."/>
            <person name="Benito E.P."/>
            <person name="Benoit I."/>
            <person name="Burger G."/>
            <person name="Camino L.P."/>
            <person name="Canovas D."/>
            <person name="Cerda-Olmedo E."/>
            <person name="Cheng J.-F."/>
            <person name="Dominguez A."/>
            <person name="Elias M."/>
            <person name="Eslava A.P."/>
            <person name="Glaser F."/>
            <person name="Grimwood J."/>
            <person name="Gutierrez G."/>
            <person name="Heitman J."/>
            <person name="Henrissat B."/>
            <person name="Iturriaga E.A."/>
            <person name="Lang B.F."/>
            <person name="Lavin J.L."/>
            <person name="Lee S."/>
            <person name="Li W."/>
            <person name="Lindquist E."/>
            <person name="Lopez-Garcia S."/>
            <person name="Luque E.M."/>
            <person name="Marcos A.T."/>
            <person name="Martin J."/>
            <person name="McCluskey K."/>
            <person name="Medina H.R."/>
            <person name="Miralles-Duran A."/>
            <person name="Miyazaki A."/>
            <person name="Munoz-Torres E."/>
            <person name="Oguiza J.A."/>
            <person name="Ohm R."/>
            <person name="Olmedo M."/>
            <person name="Orejas M."/>
            <person name="Ortiz-Castellanos L."/>
            <person name="Pisabarro A.G."/>
            <person name="Rodriguez-Romero J."/>
            <person name="Ruiz-Herrera J."/>
            <person name="Ruiz-Vazquez R."/>
            <person name="Sanz C."/>
            <person name="Schackwitz W."/>
            <person name="Schmutz J."/>
            <person name="Shahriari M."/>
            <person name="Shelest E."/>
            <person name="Silva-Franco F."/>
            <person name="Soanes D."/>
            <person name="Syed K."/>
            <person name="Tagua V.G."/>
            <person name="Talbot N.J."/>
            <person name="Thon M."/>
            <person name="De vries R.P."/>
            <person name="Wiebenga A."/>
            <person name="Yadav J.S."/>
            <person name="Braun E.L."/>
            <person name="Baker S."/>
            <person name="Garre V."/>
            <person name="Horwitz B."/>
            <person name="Torres-Martinez S."/>
            <person name="Idnurm A."/>
            <person name="Herrera-Estrella A."/>
            <person name="Gabaldon T."/>
            <person name="Grigoriev I.V."/>
        </authorList>
    </citation>
    <scope>NUCLEOTIDE SEQUENCE [LARGE SCALE GENOMIC DNA]</scope>
    <source>
        <strain evidence="9">NRRL 1555(-)</strain>
    </source>
</reference>
<dbReference type="OrthoDB" id="197400at2759"/>
<dbReference type="InterPro" id="IPR040424">
    <property type="entry name" value="Smn1"/>
</dbReference>
<feature type="domain" description="Survival Motor Neuron Gemin2-binding" evidence="7">
    <location>
        <begin position="32"/>
        <end position="57"/>
    </location>
</feature>
<comment type="similarity">
    <text evidence="2">Belongs to the SMN family.</text>
</comment>
<comment type="subcellular location">
    <subcellularLocation>
        <location evidence="1">Nucleus</location>
    </subcellularLocation>
</comment>
<dbReference type="Pfam" id="PF20636">
    <property type="entry name" value="SMN_G2-BD"/>
    <property type="match status" value="1"/>
</dbReference>
<accession>A0A167L161</accession>
<feature type="region of interest" description="Disordered" evidence="6">
    <location>
        <begin position="1"/>
        <end position="22"/>
    </location>
</feature>
<keyword evidence="5" id="KW-0539">Nucleus</keyword>
<dbReference type="PANTHER" id="PTHR39267">
    <property type="entry name" value="SURVIVAL MOTOR NEURON-LIKE PROTEIN 1"/>
    <property type="match status" value="1"/>
</dbReference>
<dbReference type="GO" id="GO:0006397">
    <property type="term" value="P:mRNA processing"/>
    <property type="evidence" value="ECO:0007669"/>
    <property type="project" value="UniProtKB-KW"/>
</dbReference>
<feature type="compositionally biased region" description="Polar residues" evidence="6">
    <location>
        <begin position="1"/>
        <end position="10"/>
    </location>
</feature>
<dbReference type="STRING" id="763407.A0A167L161"/>
<evidence type="ECO:0000256" key="4">
    <source>
        <dbReference type="ARBA" id="ARBA00023187"/>
    </source>
</evidence>
<gene>
    <name evidence="8" type="ORF">PHYBLDRAFT_172607</name>
</gene>
<organism evidence="8 9">
    <name type="scientific">Phycomyces blakesleeanus (strain ATCC 8743b / DSM 1359 / FGSC 10004 / NBRC 33097 / NRRL 1555)</name>
    <dbReference type="NCBI Taxonomy" id="763407"/>
    <lineage>
        <taxon>Eukaryota</taxon>
        <taxon>Fungi</taxon>
        <taxon>Fungi incertae sedis</taxon>
        <taxon>Mucoromycota</taxon>
        <taxon>Mucoromycotina</taxon>
        <taxon>Mucoromycetes</taxon>
        <taxon>Mucorales</taxon>
        <taxon>Phycomycetaceae</taxon>
        <taxon>Phycomyces</taxon>
    </lineage>
</organism>
<evidence type="ECO:0000256" key="6">
    <source>
        <dbReference type="SAM" id="MobiDB-lite"/>
    </source>
</evidence>
<name>A0A167L161_PHYB8</name>
<dbReference type="EMBL" id="KV440992">
    <property type="protein sequence ID" value="OAD69356.1"/>
    <property type="molecule type" value="Genomic_DNA"/>
</dbReference>
<sequence length="154" mass="17620">MKKGSKANQVSREKQDAHLPAIGETIFTIGDGNREDVWDDTELIAHWDKEVDKYRAMFTKEKDSPPPFGNSKTKEKRQKKIIKPIEKKKIKKRVNPETSSNRMPPNILKGVPTTPMSTPPCVAAHSEQNKDEDLTSLLMSWYYCGYYTGLYQVC</sequence>
<keyword evidence="4" id="KW-0508">mRNA splicing</keyword>
<keyword evidence="3" id="KW-0507">mRNA processing</keyword>